<comment type="caution">
    <text evidence="1">The sequence shown here is derived from an EMBL/GenBank/DDBJ whole genome shotgun (WGS) entry which is preliminary data.</text>
</comment>
<dbReference type="AlphaFoldDB" id="A0A927GNB3"/>
<dbReference type="Pfam" id="PF14085">
    <property type="entry name" value="DUF4265"/>
    <property type="match status" value="1"/>
</dbReference>
<dbReference type="InterPro" id="IPR025361">
    <property type="entry name" value="DUF4265"/>
</dbReference>
<evidence type="ECO:0000313" key="1">
    <source>
        <dbReference type="EMBL" id="MBD2828797.1"/>
    </source>
</evidence>
<name>A0A927GNB3_STRGL</name>
<dbReference type="EMBL" id="JACWUS010000001">
    <property type="protein sequence ID" value="MBD2828797.1"/>
    <property type="molecule type" value="Genomic_DNA"/>
</dbReference>
<proteinExistence type="predicted"/>
<accession>A0A927GNB3</accession>
<protein>
    <submittedName>
        <fullName evidence="1">DUF4265 domain-containing protein</fullName>
    </submittedName>
</protein>
<gene>
    <name evidence="1" type="ORF">ID875_11465</name>
</gene>
<sequence length="180" mass="19878">MSSENSSMNSAGKSASDEKPERLYKVAFDLPEETAHWARATAERLWTGKTSVKMEVQVRNTPFYVKGVAFGDIVRVRADHERRELVFEEFVSESGHSAVRIIIKGDGVGEEVDAMLRPFGCSWEIDATGSLWAIDVPSHVDYAPMRTALLRIASEGKIGIEESALAGAHRDGLELPESDR</sequence>
<reference evidence="1" key="1">
    <citation type="journal article" date="2020" name="PLoS ONE">
        <title>Isolation and characterization of Streptomyces bacteriophages and Streptomyces strains encoding biosynthetic arsenals: Streptomyces strains and phages for antibiotic discovery.</title>
        <authorList>
            <person name="Montano E.T."/>
            <person name="Nideffer J.F."/>
            <person name="Brumage L."/>
            <person name="Erb M."/>
            <person name="Derman A.I."/>
            <person name="Davis J.P."/>
            <person name="Estrada E."/>
            <person name="Fu S."/>
            <person name="Le D."/>
            <person name="Vuppala A."/>
            <person name="Tran C."/>
            <person name="Luterstein E."/>
            <person name="Lakkaraju S."/>
            <person name="Panchagnula S."/>
            <person name="Ren C."/>
            <person name="Doan J."/>
            <person name="Tran S."/>
            <person name="Soriano J."/>
            <person name="Fujita Y."/>
            <person name="Gutala P."/>
            <person name="Fujii Q."/>
            <person name="Lee M."/>
            <person name="Bui A."/>
            <person name="Villarreal C."/>
            <person name="Shing S.R."/>
            <person name="Kim S."/>
            <person name="Freeman D."/>
            <person name="Racha V."/>
            <person name="Ho A."/>
            <person name="Kumar P."/>
            <person name="Falah K."/>
            <person name="Dawson T."/>
            <person name="Enustun E."/>
            <person name="Prichard A."/>
            <person name="Gomez A."/>
            <person name="Khanna K."/>
            <person name="Trigg S."/>
            <person name="Fernandez L."/>
            <person name="Pogliano K."/>
            <person name="Pogliano J."/>
        </authorList>
    </citation>
    <scope>NUCLEOTIDE SEQUENCE</scope>
    <source>
        <strain evidence="1">QF2</strain>
    </source>
</reference>
<organism evidence="1">
    <name type="scientific">Streptomyces globisporus</name>
    <dbReference type="NCBI Taxonomy" id="1908"/>
    <lineage>
        <taxon>Bacteria</taxon>
        <taxon>Bacillati</taxon>
        <taxon>Actinomycetota</taxon>
        <taxon>Actinomycetes</taxon>
        <taxon>Kitasatosporales</taxon>
        <taxon>Streptomycetaceae</taxon>
        <taxon>Streptomyces</taxon>
    </lineage>
</organism>